<dbReference type="GO" id="GO:0003700">
    <property type="term" value="F:DNA-binding transcription factor activity"/>
    <property type="evidence" value="ECO:0007669"/>
    <property type="project" value="InterPro"/>
</dbReference>
<proteinExistence type="predicted"/>
<evidence type="ECO:0000313" key="8">
    <source>
        <dbReference type="Proteomes" id="UP000198855"/>
    </source>
</evidence>
<dbReference type="OrthoDB" id="9806864at2"/>
<keyword evidence="4 7" id="KW-0238">DNA-binding</keyword>
<dbReference type="SMART" id="SM00347">
    <property type="entry name" value="HTH_MARR"/>
    <property type="match status" value="1"/>
</dbReference>
<dbReference type="SUPFAM" id="SSF46785">
    <property type="entry name" value="Winged helix' DNA-binding domain"/>
    <property type="match status" value="1"/>
</dbReference>
<dbReference type="Proteomes" id="UP000198855">
    <property type="component" value="Unassembled WGS sequence"/>
</dbReference>
<feature type="domain" description="HTH marR-type" evidence="6">
    <location>
        <begin position="10"/>
        <end position="140"/>
    </location>
</feature>
<keyword evidence="5" id="KW-0804">Transcription</keyword>
<dbReference type="AlphaFoldDB" id="A0A1I2GVK4"/>
<protein>
    <submittedName>
        <fullName evidence="7">DNA-binding transcriptional regulator, MarR family</fullName>
    </submittedName>
</protein>
<keyword evidence="3" id="KW-0805">Transcription regulation</keyword>
<gene>
    <name evidence="7" type="ORF">SAMN05216378_5489</name>
</gene>
<evidence type="ECO:0000259" key="6">
    <source>
        <dbReference type="PROSITE" id="PS50995"/>
    </source>
</evidence>
<reference evidence="8" key="1">
    <citation type="submission" date="2016-10" db="EMBL/GenBank/DDBJ databases">
        <authorList>
            <person name="Varghese N."/>
            <person name="Submissions S."/>
        </authorList>
    </citation>
    <scope>NUCLEOTIDE SEQUENCE [LARGE SCALE GENOMIC DNA]</scope>
    <source>
        <strain evidence="8">CGMCC 1.10784</strain>
    </source>
</reference>
<dbReference type="InterPro" id="IPR055166">
    <property type="entry name" value="Transc_reg_Sar_Rot_HTH"/>
</dbReference>
<dbReference type="GO" id="GO:0005737">
    <property type="term" value="C:cytoplasm"/>
    <property type="evidence" value="ECO:0007669"/>
    <property type="project" value="UniProtKB-SubCell"/>
</dbReference>
<dbReference type="InterPro" id="IPR000835">
    <property type="entry name" value="HTH_MarR-typ"/>
</dbReference>
<sequence>MNNDELMKLDNQLCFAFYACSREITKLYRPLLAELGLTYTQYITLLALWEQDNVSVKELGAKLLLDSGTLTPLLKKLESMGLLTRARDKSDERHLVVRLTMKGEQLREKASCVPVRLFEGTDVEPEELFALRKQVQTLMSKMSEAT</sequence>
<dbReference type="Gene3D" id="1.10.10.10">
    <property type="entry name" value="Winged helix-like DNA-binding domain superfamily/Winged helix DNA-binding domain"/>
    <property type="match status" value="1"/>
</dbReference>
<dbReference type="InterPro" id="IPR036390">
    <property type="entry name" value="WH_DNA-bd_sf"/>
</dbReference>
<dbReference type="STRING" id="1045775.SAMN05216378_5489"/>
<dbReference type="PANTHER" id="PTHR33164">
    <property type="entry name" value="TRANSCRIPTIONAL REGULATOR, MARR FAMILY"/>
    <property type="match status" value="1"/>
</dbReference>
<accession>A0A1I2GVK4</accession>
<dbReference type="GO" id="GO:0003677">
    <property type="term" value="F:DNA binding"/>
    <property type="evidence" value="ECO:0007669"/>
    <property type="project" value="UniProtKB-KW"/>
</dbReference>
<name>A0A1I2GVK4_9BACL</name>
<evidence type="ECO:0000256" key="3">
    <source>
        <dbReference type="ARBA" id="ARBA00023015"/>
    </source>
</evidence>
<dbReference type="EMBL" id="FOMT01000006">
    <property type="protein sequence ID" value="SFF21248.1"/>
    <property type="molecule type" value="Genomic_DNA"/>
</dbReference>
<organism evidence="7 8">
    <name type="scientific">Paenibacillus catalpae</name>
    <dbReference type="NCBI Taxonomy" id="1045775"/>
    <lineage>
        <taxon>Bacteria</taxon>
        <taxon>Bacillati</taxon>
        <taxon>Bacillota</taxon>
        <taxon>Bacilli</taxon>
        <taxon>Bacillales</taxon>
        <taxon>Paenibacillaceae</taxon>
        <taxon>Paenibacillus</taxon>
    </lineage>
</organism>
<evidence type="ECO:0000256" key="4">
    <source>
        <dbReference type="ARBA" id="ARBA00023125"/>
    </source>
</evidence>
<comment type="subcellular location">
    <subcellularLocation>
        <location evidence="1">Cytoplasm</location>
    </subcellularLocation>
</comment>
<evidence type="ECO:0000256" key="1">
    <source>
        <dbReference type="ARBA" id="ARBA00004496"/>
    </source>
</evidence>
<evidence type="ECO:0000313" key="7">
    <source>
        <dbReference type="EMBL" id="SFF21248.1"/>
    </source>
</evidence>
<dbReference type="GO" id="GO:0006950">
    <property type="term" value="P:response to stress"/>
    <property type="evidence" value="ECO:0007669"/>
    <property type="project" value="TreeGrafter"/>
</dbReference>
<keyword evidence="2" id="KW-0963">Cytoplasm</keyword>
<dbReference type="PRINTS" id="PR00598">
    <property type="entry name" value="HTHMARR"/>
</dbReference>
<evidence type="ECO:0000256" key="2">
    <source>
        <dbReference type="ARBA" id="ARBA00022490"/>
    </source>
</evidence>
<dbReference type="Pfam" id="PF22381">
    <property type="entry name" value="Staph_reg_Sar_Rot"/>
    <property type="match status" value="1"/>
</dbReference>
<keyword evidence="8" id="KW-1185">Reference proteome</keyword>
<evidence type="ECO:0000256" key="5">
    <source>
        <dbReference type="ARBA" id="ARBA00023163"/>
    </source>
</evidence>
<dbReference type="FunFam" id="1.10.10.10:FF:000163">
    <property type="entry name" value="MarR family transcriptional regulator"/>
    <property type="match status" value="1"/>
</dbReference>
<dbReference type="PROSITE" id="PS50995">
    <property type="entry name" value="HTH_MARR_2"/>
    <property type="match status" value="1"/>
</dbReference>
<dbReference type="PANTHER" id="PTHR33164:SF5">
    <property type="entry name" value="ORGANIC HYDROPEROXIDE RESISTANCE TRANSCRIPTIONAL REGULATOR"/>
    <property type="match status" value="1"/>
</dbReference>
<dbReference type="InterPro" id="IPR039422">
    <property type="entry name" value="MarR/SlyA-like"/>
</dbReference>
<dbReference type="InterPro" id="IPR036388">
    <property type="entry name" value="WH-like_DNA-bd_sf"/>
</dbReference>